<accession>R8BIS2</accession>
<dbReference type="Pfam" id="PF00106">
    <property type="entry name" value="adh_short"/>
    <property type="match status" value="1"/>
</dbReference>
<dbReference type="eggNOG" id="KOG1208">
    <property type="taxonomic scope" value="Eukaryota"/>
</dbReference>
<evidence type="ECO:0000313" key="2">
    <source>
        <dbReference type="EMBL" id="EON99142.1"/>
    </source>
</evidence>
<evidence type="ECO:0000256" key="1">
    <source>
        <dbReference type="ARBA" id="ARBA00023002"/>
    </source>
</evidence>
<dbReference type="GeneID" id="19325872"/>
<gene>
    <name evidence="2" type="ORF">UCRPA7_5329</name>
</gene>
<name>R8BIS2_PHAM7</name>
<dbReference type="OrthoDB" id="542013at2759"/>
<dbReference type="RefSeq" id="XP_007916067.1">
    <property type="nucleotide sequence ID" value="XM_007917876.1"/>
</dbReference>
<evidence type="ECO:0000313" key="3">
    <source>
        <dbReference type="Proteomes" id="UP000014074"/>
    </source>
</evidence>
<organism evidence="2 3">
    <name type="scientific">Phaeoacremonium minimum (strain UCR-PA7)</name>
    <name type="common">Esca disease fungus</name>
    <name type="synonym">Togninia minima</name>
    <dbReference type="NCBI Taxonomy" id="1286976"/>
    <lineage>
        <taxon>Eukaryota</taxon>
        <taxon>Fungi</taxon>
        <taxon>Dikarya</taxon>
        <taxon>Ascomycota</taxon>
        <taxon>Pezizomycotina</taxon>
        <taxon>Sordariomycetes</taxon>
        <taxon>Sordariomycetidae</taxon>
        <taxon>Togniniales</taxon>
        <taxon>Togniniaceae</taxon>
        <taxon>Phaeoacremonium</taxon>
    </lineage>
</organism>
<sequence length="326" mass="35374">MDSVLTQRRNLPLLATTENVSGKTYTVTGANTGLGYEAAKHLVELGAAKVIIAVRNVSSGETAKSEIEKATGKSNVADVWALDLASYDSVKAFAEKAVTELERIDALIENAGVAAHVRTYVEGHWIGNTVNVMSTLLLAVLLLPKMSETAKKFNTLPHLVIVTSDRAFDCEAEWNSIKDDPLKKMDDEAIPTVKGYPLSKLLEVLAVRHLATLVPVSRTGVVLNLVSPGLCKTSLSRNAPAAFRERLVDMQEKYGRTAEDGSRTLLHAAVAGKESHGCSLDSCEISEDRVPSWITSEYAKKEQKDFWEAIAQELEIAKPGCVKAIL</sequence>
<dbReference type="PRINTS" id="PR00081">
    <property type="entry name" value="GDHRDH"/>
</dbReference>
<dbReference type="SUPFAM" id="SSF51735">
    <property type="entry name" value="NAD(P)-binding Rossmann-fold domains"/>
    <property type="match status" value="1"/>
</dbReference>
<reference evidence="3" key="1">
    <citation type="journal article" date="2013" name="Genome Announc.">
        <title>Draft genome sequence of the ascomycete Phaeoacremonium aleophilum strain UCR-PA7, a causal agent of the esca disease complex in grapevines.</title>
        <authorList>
            <person name="Blanco-Ulate B."/>
            <person name="Rolshausen P."/>
            <person name="Cantu D."/>
        </authorList>
    </citation>
    <scope>NUCLEOTIDE SEQUENCE [LARGE SCALE GENOMIC DNA]</scope>
    <source>
        <strain evidence="3">UCR-PA7</strain>
    </source>
</reference>
<dbReference type="Gene3D" id="3.40.50.720">
    <property type="entry name" value="NAD(P)-binding Rossmann-like Domain"/>
    <property type="match status" value="1"/>
</dbReference>
<dbReference type="EMBL" id="KB933178">
    <property type="protein sequence ID" value="EON99142.1"/>
    <property type="molecule type" value="Genomic_DNA"/>
</dbReference>
<dbReference type="GO" id="GO:0016491">
    <property type="term" value="F:oxidoreductase activity"/>
    <property type="evidence" value="ECO:0007669"/>
    <property type="project" value="UniProtKB-KW"/>
</dbReference>
<dbReference type="InterPro" id="IPR002347">
    <property type="entry name" value="SDR_fam"/>
</dbReference>
<protein>
    <submittedName>
        <fullName evidence="2">Putative short-chain dehydrogenase reductase family protein</fullName>
    </submittedName>
</protein>
<keyword evidence="1" id="KW-0560">Oxidoreductase</keyword>
<dbReference type="PANTHER" id="PTHR43157:SF61">
    <property type="entry name" value="DEHYDROGENASE_REDUCTASE FAMILY PROTEIN, PUTATIVE (AFU_ORTHOLOGUE AFUA_3G01250)-RELATED"/>
    <property type="match status" value="1"/>
</dbReference>
<dbReference type="InterPro" id="IPR036291">
    <property type="entry name" value="NAD(P)-bd_dom_sf"/>
</dbReference>
<dbReference type="KEGG" id="tmn:UCRPA7_5329"/>
<proteinExistence type="predicted"/>
<keyword evidence="3" id="KW-1185">Reference proteome</keyword>
<dbReference type="AlphaFoldDB" id="R8BIS2"/>
<dbReference type="Proteomes" id="UP000014074">
    <property type="component" value="Unassembled WGS sequence"/>
</dbReference>
<dbReference type="PANTHER" id="PTHR43157">
    <property type="entry name" value="PHOSPHATIDYLINOSITOL-GLYCAN BIOSYNTHESIS CLASS F PROTEIN-RELATED"/>
    <property type="match status" value="1"/>
</dbReference>
<dbReference type="HOGENOM" id="CLU_010194_44_4_1"/>